<protein>
    <recommendedName>
        <fullName evidence="3">Ricin B lectin domain-containing protein</fullName>
    </recommendedName>
</protein>
<dbReference type="AlphaFoldDB" id="A0A284RWA8"/>
<evidence type="ECO:0000313" key="1">
    <source>
        <dbReference type="EMBL" id="SJL13036.1"/>
    </source>
</evidence>
<keyword evidence="2" id="KW-1185">Reference proteome</keyword>
<evidence type="ECO:0008006" key="3">
    <source>
        <dbReference type="Google" id="ProtNLM"/>
    </source>
</evidence>
<organism evidence="1 2">
    <name type="scientific">Armillaria ostoyae</name>
    <name type="common">Armillaria root rot fungus</name>
    <dbReference type="NCBI Taxonomy" id="47428"/>
    <lineage>
        <taxon>Eukaryota</taxon>
        <taxon>Fungi</taxon>
        <taxon>Dikarya</taxon>
        <taxon>Basidiomycota</taxon>
        <taxon>Agaricomycotina</taxon>
        <taxon>Agaricomycetes</taxon>
        <taxon>Agaricomycetidae</taxon>
        <taxon>Agaricales</taxon>
        <taxon>Marasmiineae</taxon>
        <taxon>Physalacriaceae</taxon>
        <taxon>Armillaria</taxon>
    </lineage>
</organism>
<dbReference type="OrthoDB" id="2824932at2759"/>
<sequence>MTSSPLPVSRDLAIPREILHFRNYTSQSLATKYYITSTKCDVPGQIVATADGSGGIPEGATLTFSQALQPAITNVTIQGLSGLYVALPPNAISGSKLVWSSTPATWQVNTTQTGPYVIVPKGQDLYLYTGNDIGPIVQVKSGGQIQGKENHWTLTNVD</sequence>
<dbReference type="OMA" id="HWTLTNV"/>
<proteinExistence type="predicted"/>
<dbReference type="EMBL" id="FUEG01000018">
    <property type="protein sequence ID" value="SJL13036.1"/>
    <property type="molecule type" value="Genomic_DNA"/>
</dbReference>
<dbReference type="Proteomes" id="UP000219338">
    <property type="component" value="Unassembled WGS sequence"/>
</dbReference>
<reference evidence="2" key="1">
    <citation type="journal article" date="2017" name="Nat. Ecol. Evol.">
        <title>Genome expansion and lineage-specific genetic innovations in the forest pathogenic fungi Armillaria.</title>
        <authorList>
            <person name="Sipos G."/>
            <person name="Prasanna A.N."/>
            <person name="Walter M.C."/>
            <person name="O'Connor E."/>
            <person name="Balint B."/>
            <person name="Krizsan K."/>
            <person name="Kiss B."/>
            <person name="Hess J."/>
            <person name="Varga T."/>
            <person name="Slot J."/>
            <person name="Riley R."/>
            <person name="Boka B."/>
            <person name="Rigling D."/>
            <person name="Barry K."/>
            <person name="Lee J."/>
            <person name="Mihaltcheva S."/>
            <person name="LaButti K."/>
            <person name="Lipzen A."/>
            <person name="Waldron R."/>
            <person name="Moloney N.M."/>
            <person name="Sperisen C."/>
            <person name="Kredics L."/>
            <person name="Vagvoelgyi C."/>
            <person name="Patrignani A."/>
            <person name="Fitzpatrick D."/>
            <person name="Nagy I."/>
            <person name="Doyle S."/>
            <person name="Anderson J.B."/>
            <person name="Grigoriev I.V."/>
            <person name="Gueldener U."/>
            <person name="Muensterkoetter M."/>
            <person name="Nagy L.G."/>
        </authorList>
    </citation>
    <scope>NUCLEOTIDE SEQUENCE [LARGE SCALE GENOMIC DNA]</scope>
    <source>
        <strain evidence="2">C18/9</strain>
    </source>
</reference>
<evidence type="ECO:0000313" key="2">
    <source>
        <dbReference type="Proteomes" id="UP000219338"/>
    </source>
</evidence>
<gene>
    <name evidence="1" type="ORF">ARMOST_16472</name>
</gene>
<name>A0A284RWA8_ARMOS</name>
<accession>A0A284RWA8</accession>